<keyword evidence="2" id="KW-1185">Reference proteome</keyword>
<proteinExistence type="predicted"/>
<comment type="caution">
    <text evidence="1">The sequence shown here is derived from an EMBL/GenBank/DDBJ whole genome shotgun (WGS) entry which is preliminary data.</text>
</comment>
<dbReference type="Proteomes" id="UP001549320">
    <property type="component" value="Unassembled WGS sequence"/>
</dbReference>
<evidence type="ECO:0000313" key="2">
    <source>
        <dbReference type="Proteomes" id="UP001549320"/>
    </source>
</evidence>
<protein>
    <submittedName>
        <fullName evidence="1">Uncharacterized protein</fullName>
    </submittedName>
</protein>
<evidence type="ECO:0000313" key="1">
    <source>
        <dbReference type="EMBL" id="MET4576853.1"/>
    </source>
</evidence>
<gene>
    <name evidence="1" type="ORF">ABIE13_001962</name>
</gene>
<reference evidence="1 2" key="1">
    <citation type="submission" date="2024-06" db="EMBL/GenBank/DDBJ databases">
        <title>Sorghum-associated microbial communities from plants grown in Nebraska, USA.</title>
        <authorList>
            <person name="Schachtman D."/>
        </authorList>
    </citation>
    <scope>NUCLEOTIDE SEQUENCE [LARGE SCALE GENOMIC DNA]</scope>
    <source>
        <strain evidence="1 2">2709</strain>
    </source>
</reference>
<dbReference type="EMBL" id="JBEPSH010000003">
    <property type="protein sequence ID" value="MET4576853.1"/>
    <property type="molecule type" value="Genomic_DNA"/>
</dbReference>
<name>A0ABV2Q8E1_9BURK</name>
<accession>A0ABV2Q8E1</accession>
<sequence length="51" mass="5886">MKGTVTEGLEVQMAARMNCVVQPWCDRGGQQILLWVRKPVITNYLRFGEDF</sequence>
<organism evidence="1 2">
    <name type="scientific">Ottowia thiooxydans</name>
    <dbReference type="NCBI Taxonomy" id="219182"/>
    <lineage>
        <taxon>Bacteria</taxon>
        <taxon>Pseudomonadati</taxon>
        <taxon>Pseudomonadota</taxon>
        <taxon>Betaproteobacteria</taxon>
        <taxon>Burkholderiales</taxon>
        <taxon>Comamonadaceae</taxon>
        <taxon>Ottowia</taxon>
    </lineage>
</organism>